<dbReference type="Pfam" id="PF00472">
    <property type="entry name" value="RF-1"/>
    <property type="match status" value="1"/>
</dbReference>
<evidence type="ECO:0000259" key="1">
    <source>
        <dbReference type="Pfam" id="PF00472"/>
    </source>
</evidence>
<dbReference type="GO" id="GO:0004045">
    <property type="term" value="F:peptidyl-tRNA hydrolase activity"/>
    <property type="evidence" value="ECO:0007669"/>
    <property type="project" value="TreeGrafter"/>
</dbReference>
<dbReference type="InterPro" id="IPR052104">
    <property type="entry name" value="Mito_Release_Factor_mL62"/>
</dbReference>
<organism evidence="2 3">
    <name type="scientific">Saccharomyces pastorianus</name>
    <name type="common">Lager yeast</name>
    <name type="synonym">Saccharomyces cerevisiae x Saccharomyces eubayanus</name>
    <dbReference type="NCBI Taxonomy" id="27292"/>
    <lineage>
        <taxon>Eukaryota</taxon>
        <taxon>Fungi</taxon>
        <taxon>Dikarya</taxon>
        <taxon>Ascomycota</taxon>
        <taxon>Saccharomycotina</taxon>
        <taxon>Saccharomycetes</taxon>
        <taxon>Saccharomycetales</taxon>
        <taxon>Saccharomycetaceae</taxon>
        <taxon>Saccharomyces</taxon>
    </lineage>
</organism>
<feature type="domain" description="Prokaryotic-type class I peptide chain release factors" evidence="1">
    <location>
        <begin position="71"/>
        <end position="199"/>
    </location>
</feature>
<dbReference type="GO" id="GO:0016150">
    <property type="term" value="F:translation release factor activity, codon nonspecific"/>
    <property type="evidence" value="ECO:0007669"/>
    <property type="project" value="TreeGrafter"/>
</dbReference>
<dbReference type="AlphaFoldDB" id="A0A6C1DYV9"/>
<dbReference type="Proteomes" id="UP000501346">
    <property type="component" value="Chromosome ScXV-ScXI"/>
</dbReference>
<evidence type="ECO:0000313" key="2">
    <source>
        <dbReference type="EMBL" id="QID82246.1"/>
    </source>
</evidence>
<dbReference type="Gene3D" id="3.30.160.20">
    <property type="match status" value="1"/>
</dbReference>
<dbReference type="InterPro" id="IPR000352">
    <property type="entry name" value="Pep_chain_release_fac_I"/>
</dbReference>
<dbReference type="PANTHER" id="PTHR11075:SF54">
    <property type="entry name" value="LARGE RIBOSOMAL SUBUNIT PROTEIN ML62"/>
    <property type="match status" value="1"/>
</dbReference>
<proteinExistence type="predicted"/>
<keyword evidence="3" id="KW-1185">Reference proteome</keyword>
<protein>
    <recommendedName>
        <fullName evidence="1">Prokaryotic-type class I peptide chain release factors domain-containing protein</fullName>
    </recommendedName>
</protein>
<dbReference type="GO" id="GO:0005762">
    <property type="term" value="C:mitochondrial large ribosomal subunit"/>
    <property type="evidence" value="ECO:0007669"/>
    <property type="project" value="TreeGrafter"/>
</dbReference>
<reference evidence="2 3" key="1">
    <citation type="journal article" date="2019" name="BMC Genomics">
        <title>Chromosome level assembly and comparative genome analysis confirm lager-brewing yeasts originated from a single hybridization.</title>
        <authorList>
            <person name="Salazar A.N."/>
            <person name="Gorter de Vries A.R."/>
            <person name="van den Broek M."/>
            <person name="Brouwers N."/>
            <person name="de la Torre Cortes P."/>
            <person name="Kuijpers N.G.A."/>
            <person name="Daran J.G."/>
            <person name="Abeel T."/>
        </authorList>
    </citation>
    <scope>NUCLEOTIDE SEQUENCE [LARGE SCALE GENOMIC DNA]</scope>
    <source>
        <strain evidence="2 3">CBS 1483</strain>
    </source>
</reference>
<dbReference type="PANTHER" id="PTHR11075">
    <property type="entry name" value="PEPTIDE CHAIN RELEASE FACTOR"/>
    <property type="match status" value="1"/>
</dbReference>
<accession>A0A6C1DYV9</accession>
<dbReference type="OrthoDB" id="270639at2759"/>
<dbReference type="GO" id="GO:0070126">
    <property type="term" value="P:mitochondrial translational termination"/>
    <property type="evidence" value="ECO:0007669"/>
    <property type="project" value="TreeGrafter"/>
</dbReference>
<name>A0A6C1DYV9_SACPS</name>
<dbReference type="EMBL" id="CP048996">
    <property type="protein sequence ID" value="QID82246.1"/>
    <property type="molecule type" value="Genomic_DNA"/>
</dbReference>
<sequence>MTTLMGKFKLTGRSPLFVLQPMLHCKKQQFVEEAVRLISNKKIGKKSDFVQARNWVGALNVTGLPLDQFILRYDRASGPGGQNVNKVNSKCTLTLSGLSNCAWIPQEVRNILSSGRFRYYAKGSDSIVIQSDETRSRETNKLKCFEKLVQEIRQTCQFPNDTTAETSKKWNKIKEKANKERLLDKKVHSDKKKNRSKIKFNY</sequence>
<dbReference type="SUPFAM" id="SSF110916">
    <property type="entry name" value="Peptidyl-tRNA hydrolase domain-like"/>
    <property type="match status" value="1"/>
</dbReference>
<gene>
    <name evidence="2" type="ORF">GRS66_004656</name>
</gene>
<evidence type="ECO:0000313" key="3">
    <source>
        <dbReference type="Proteomes" id="UP000501346"/>
    </source>
</evidence>